<dbReference type="PROSITE" id="PS51996">
    <property type="entry name" value="TR_MART"/>
    <property type="match status" value="1"/>
</dbReference>
<dbReference type="Proteomes" id="UP000681967">
    <property type="component" value="Unassembled WGS sequence"/>
</dbReference>
<reference evidence="5" key="1">
    <citation type="submission" date="2021-02" db="EMBL/GenBank/DDBJ databases">
        <authorList>
            <person name="Nowell W R."/>
        </authorList>
    </citation>
    <scope>NUCLEOTIDE SEQUENCE</scope>
</reference>
<feature type="repeat" description="TPR" evidence="3">
    <location>
        <begin position="760"/>
        <end position="793"/>
    </location>
</feature>
<dbReference type="Pfam" id="PF13374">
    <property type="entry name" value="TPR_10"/>
    <property type="match status" value="1"/>
</dbReference>
<dbReference type="EMBL" id="CAJOBH010002685">
    <property type="protein sequence ID" value="CAF3918402.1"/>
    <property type="molecule type" value="Genomic_DNA"/>
</dbReference>
<keyword evidence="1" id="KW-0677">Repeat</keyword>
<dbReference type="AlphaFoldDB" id="A0A814INQ7"/>
<sequence length="916" mass="104092">MATADPDENQKNVRIIQSTDDLDFDDFTLVWLDAQLDSNEDCLETKKRLREILNTLYTFTDVEACRAFLVNGNSDNNHFCVIVSGTFSLDLLVPTVVDLSSVIIVTIYCFNSSKHMDIIDQTLEKSIHHKFLGVFTGLEELLTTLNGRISLLRTSLSIGKSSMFSKSNSSMKDLSQENAIFLWFHLLMYALFHLPRSNMTSIPMVEFCLACYHDNDARLKEVEEFRKTYRPDQALKWYTRDSFVYRIVNRALRTQNIDTIFVFASFIGDLHDQLRSLHQEFLDYGAAPLLTVYRGQQMQIDEVRKIVSNIGGLVSMNTFFSTSCDRALSRILAQAGPGLASVLYEITIDTNVSAAPFSSVNDHTNFQGELEILFSVDAIFRVESATEETDEHGQVWLIKLCLVDERTEQKLTNLIDHFKRKRIGENSTILTISSLLEYMGDVKGANRFLLLLHKVLPENDPLQAIVYGQIGSLNIYDKTFPSELFFEDALNIYESAESLLPNRDMLMATTLTNIAFLAMCNGDYEKAGESIVRAIELQRNYLLIDKENAYEYTLTSFINASAILFKLGDASRALKQYEIVLSLCNSFLPPTHPILTVVHEHLGVVHSHIGNSSEAIQHHEQSHKLRMQIYPDGHQELARSHANLGWRYVDSCNYDAARQQFECALSMHGKFQAWTNSSALANTLSGLATVSRRQGKLDDALNYLKQASSMISSKEHPDVDQIDLQMGRLLIDMNRHIEAEEVLKRVRDKSIKLDNKLDVAEIQLVFGQLYCRMKKPDQALQCFDRALEIRQEVTPTALPAIAKILHEMAAVYFDQQQYQMALDHLRQCLAFELKSLPKTHIDIAQSHNSIASVLWYLKDYVQASQEAQFAVQIALHSLEASDPLVIKFKQLLTSISHCLESENEKKMDENKSMPLS</sequence>
<dbReference type="EMBL" id="CAJNOV010000529">
    <property type="protein sequence ID" value="CAF1026702.1"/>
    <property type="molecule type" value="Genomic_DNA"/>
</dbReference>
<evidence type="ECO:0000256" key="3">
    <source>
        <dbReference type="PROSITE-ProRule" id="PRU00339"/>
    </source>
</evidence>
<evidence type="ECO:0000313" key="6">
    <source>
        <dbReference type="EMBL" id="CAF3918402.1"/>
    </source>
</evidence>
<dbReference type="InterPro" id="IPR011990">
    <property type="entry name" value="TPR-like_helical_dom_sf"/>
</dbReference>
<dbReference type="GO" id="GO:0005576">
    <property type="term" value="C:extracellular region"/>
    <property type="evidence" value="ECO:0007669"/>
    <property type="project" value="InterPro"/>
</dbReference>
<dbReference type="PROSITE" id="PS50005">
    <property type="entry name" value="TPR"/>
    <property type="match status" value="1"/>
</dbReference>
<dbReference type="SUPFAM" id="SSF48452">
    <property type="entry name" value="TPR-like"/>
    <property type="match status" value="3"/>
</dbReference>
<dbReference type="InterPro" id="IPR019734">
    <property type="entry name" value="TPR_rpt"/>
</dbReference>
<comment type="caution">
    <text evidence="5">The sequence shown here is derived from an EMBL/GenBank/DDBJ whole genome shotgun (WGS) entry which is preliminary data.</text>
</comment>
<keyword evidence="2 3" id="KW-0802">TPR repeat</keyword>
<gene>
    <name evidence="6" type="ORF">BYL167_LOCUS9364</name>
    <name evidence="5" type="ORF">CJN711_LOCUS3591</name>
</gene>
<organism evidence="5 7">
    <name type="scientific">Rotaria magnacalcarata</name>
    <dbReference type="NCBI Taxonomy" id="392030"/>
    <lineage>
        <taxon>Eukaryota</taxon>
        <taxon>Metazoa</taxon>
        <taxon>Spiralia</taxon>
        <taxon>Gnathifera</taxon>
        <taxon>Rotifera</taxon>
        <taxon>Eurotatoria</taxon>
        <taxon>Bdelloidea</taxon>
        <taxon>Philodinida</taxon>
        <taxon>Philodinidae</taxon>
        <taxon>Rotaria</taxon>
    </lineage>
</organism>
<evidence type="ECO:0000256" key="2">
    <source>
        <dbReference type="ARBA" id="ARBA00022803"/>
    </source>
</evidence>
<dbReference type="PANTHER" id="PTHR45641">
    <property type="entry name" value="TETRATRICOPEPTIDE REPEAT PROTEIN (AFU_ORTHOLOGUE AFUA_6G03870)"/>
    <property type="match status" value="1"/>
</dbReference>
<dbReference type="Gene3D" id="3.90.176.10">
    <property type="entry name" value="Toxin ADP-ribosyltransferase, Chain A, domain 1"/>
    <property type="match status" value="1"/>
</dbReference>
<dbReference type="Pfam" id="PF13424">
    <property type="entry name" value="TPR_12"/>
    <property type="match status" value="3"/>
</dbReference>
<feature type="domain" description="ADP ribosyltransferase" evidence="4">
    <location>
        <begin position="230"/>
        <end position="394"/>
    </location>
</feature>
<proteinExistence type="predicted"/>
<accession>A0A814INQ7</accession>
<dbReference type="Proteomes" id="UP000663855">
    <property type="component" value="Unassembled WGS sequence"/>
</dbReference>
<protein>
    <recommendedName>
        <fullName evidence="4">ADP ribosyltransferase domain-containing protein</fullName>
    </recommendedName>
</protein>
<dbReference type="InterPro" id="IPR003540">
    <property type="entry name" value="ADP-ribosyltransferase"/>
</dbReference>
<dbReference type="Gene3D" id="1.25.40.10">
    <property type="entry name" value="Tetratricopeptide repeat domain"/>
    <property type="match status" value="2"/>
</dbReference>
<dbReference type="Pfam" id="PF03496">
    <property type="entry name" value="ADPrib_exo_Tox"/>
    <property type="match status" value="1"/>
</dbReference>
<evidence type="ECO:0000313" key="7">
    <source>
        <dbReference type="Proteomes" id="UP000663855"/>
    </source>
</evidence>
<name>A0A814INQ7_9BILA</name>
<dbReference type="PANTHER" id="PTHR45641:SF19">
    <property type="entry name" value="NEPHROCYSTIN-3"/>
    <property type="match status" value="1"/>
</dbReference>
<evidence type="ECO:0000256" key="1">
    <source>
        <dbReference type="ARBA" id="ARBA00022737"/>
    </source>
</evidence>
<evidence type="ECO:0000313" key="5">
    <source>
        <dbReference type="EMBL" id="CAF1026702.1"/>
    </source>
</evidence>
<dbReference type="SUPFAM" id="SSF56399">
    <property type="entry name" value="ADP-ribosylation"/>
    <property type="match status" value="1"/>
</dbReference>
<dbReference type="SMART" id="SM00028">
    <property type="entry name" value="TPR"/>
    <property type="match status" value="8"/>
</dbReference>
<evidence type="ECO:0000259" key="4">
    <source>
        <dbReference type="Pfam" id="PF03496"/>
    </source>
</evidence>